<accession>A0A2I0VA42</accession>
<dbReference type="Proteomes" id="UP000233837">
    <property type="component" value="Unassembled WGS sequence"/>
</dbReference>
<keyword evidence="3" id="KW-1185">Reference proteome</keyword>
<evidence type="ECO:0000313" key="2">
    <source>
        <dbReference type="EMBL" id="PKU60278.1"/>
    </source>
</evidence>
<reference evidence="2 3" key="1">
    <citation type="journal article" date="2016" name="Sci. Rep.">
        <title>The Dendrobium catenatum Lindl. genome sequence provides insights into polysaccharide synthase, floral development and adaptive evolution.</title>
        <authorList>
            <person name="Zhang G.Q."/>
            <person name="Xu Q."/>
            <person name="Bian C."/>
            <person name="Tsai W.C."/>
            <person name="Yeh C.M."/>
            <person name="Liu K.W."/>
            <person name="Yoshida K."/>
            <person name="Zhang L.S."/>
            <person name="Chang S.B."/>
            <person name="Chen F."/>
            <person name="Shi Y."/>
            <person name="Su Y.Y."/>
            <person name="Zhang Y.Q."/>
            <person name="Chen L.J."/>
            <person name="Yin Y."/>
            <person name="Lin M."/>
            <person name="Huang H."/>
            <person name="Deng H."/>
            <person name="Wang Z.W."/>
            <person name="Zhu S.L."/>
            <person name="Zhao X."/>
            <person name="Deng C."/>
            <person name="Niu S.C."/>
            <person name="Huang J."/>
            <person name="Wang M."/>
            <person name="Liu G.H."/>
            <person name="Yang H.J."/>
            <person name="Xiao X.J."/>
            <person name="Hsiao Y.Y."/>
            <person name="Wu W.L."/>
            <person name="Chen Y.Y."/>
            <person name="Mitsuda N."/>
            <person name="Ohme-Takagi M."/>
            <person name="Luo Y.B."/>
            <person name="Van de Peer Y."/>
            <person name="Liu Z.J."/>
        </authorList>
    </citation>
    <scope>NUCLEOTIDE SEQUENCE [LARGE SCALE GENOMIC DNA]</scope>
    <source>
        <tissue evidence="2">The whole plant</tissue>
    </source>
</reference>
<protein>
    <submittedName>
        <fullName evidence="2">Uncharacterized protein</fullName>
    </submittedName>
</protein>
<gene>
    <name evidence="2" type="ORF">MA16_Dca026363</name>
</gene>
<dbReference type="AlphaFoldDB" id="A0A2I0VA42"/>
<sequence length="127" mass="14778">MVGVRSMGRKEYSVRDLVKEIGGLLSRTVGYWIQEWVKDECPYPADIDSPAAEDEFQFDQNVDQNDSRDDQIARPYPESFVHEQVSVLVFLFTGTFRRWIPEHMVQMSCPDVLPTELVVDDFIFRLS</sequence>
<feature type="region of interest" description="Disordered" evidence="1">
    <location>
        <begin position="54"/>
        <end position="73"/>
    </location>
</feature>
<proteinExistence type="predicted"/>
<evidence type="ECO:0000256" key="1">
    <source>
        <dbReference type="SAM" id="MobiDB-lite"/>
    </source>
</evidence>
<organism evidence="2 3">
    <name type="scientific">Dendrobium catenatum</name>
    <dbReference type="NCBI Taxonomy" id="906689"/>
    <lineage>
        <taxon>Eukaryota</taxon>
        <taxon>Viridiplantae</taxon>
        <taxon>Streptophyta</taxon>
        <taxon>Embryophyta</taxon>
        <taxon>Tracheophyta</taxon>
        <taxon>Spermatophyta</taxon>
        <taxon>Magnoliopsida</taxon>
        <taxon>Liliopsida</taxon>
        <taxon>Asparagales</taxon>
        <taxon>Orchidaceae</taxon>
        <taxon>Epidendroideae</taxon>
        <taxon>Malaxideae</taxon>
        <taxon>Dendrobiinae</taxon>
        <taxon>Dendrobium</taxon>
    </lineage>
</organism>
<dbReference type="EMBL" id="KZ503974">
    <property type="protein sequence ID" value="PKU60278.1"/>
    <property type="molecule type" value="Genomic_DNA"/>
</dbReference>
<evidence type="ECO:0000313" key="3">
    <source>
        <dbReference type="Proteomes" id="UP000233837"/>
    </source>
</evidence>
<reference evidence="2 3" key="2">
    <citation type="journal article" date="2017" name="Nature">
        <title>The Apostasia genome and the evolution of orchids.</title>
        <authorList>
            <person name="Zhang G.Q."/>
            <person name="Liu K.W."/>
            <person name="Li Z."/>
            <person name="Lohaus R."/>
            <person name="Hsiao Y.Y."/>
            <person name="Niu S.C."/>
            <person name="Wang J.Y."/>
            <person name="Lin Y.C."/>
            <person name="Xu Q."/>
            <person name="Chen L.J."/>
            <person name="Yoshida K."/>
            <person name="Fujiwara S."/>
            <person name="Wang Z.W."/>
            <person name="Zhang Y.Q."/>
            <person name="Mitsuda N."/>
            <person name="Wang M."/>
            <person name="Liu G.H."/>
            <person name="Pecoraro L."/>
            <person name="Huang H.X."/>
            <person name="Xiao X.J."/>
            <person name="Lin M."/>
            <person name="Wu X.Y."/>
            <person name="Wu W.L."/>
            <person name="Chen Y.Y."/>
            <person name="Chang S.B."/>
            <person name="Sakamoto S."/>
            <person name="Ohme-Takagi M."/>
            <person name="Yagi M."/>
            <person name="Zeng S.J."/>
            <person name="Shen C.Y."/>
            <person name="Yeh C.M."/>
            <person name="Luo Y.B."/>
            <person name="Tsai W.C."/>
            <person name="Van de Peer Y."/>
            <person name="Liu Z.J."/>
        </authorList>
    </citation>
    <scope>NUCLEOTIDE SEQUENCE [LARGE SCALE GENOMIC DNA]</scope>
    <source>
        <tissue evidence="2">The whole plant</tissue>
    </source>
</reference>
<name>A0A2I0VA42_9ASPA</name>